<comment type="caution">
    <text evidence="1">The sequence shown here is derived from an EMBL/GenBank/DDBJ whole genome shotgun (WGS) entry which is preliminary data.</text>
</comment>
<keyword evidence="2" id="KW-1185">Reference proteome</keyword>
<evidence type="ECO:0000313" key="2">
    <source>
        <dbReference type="Proteomes" id="UP000033651"/>
    </source>
</evidence>
<dbReference type="Proteomes" id="UP000033651">
    <property type="component" value="Unassembled WGS sequence"/>
</dbReference>
<accession>A0A0F3L006</accession>
<proteinExistence type="predicted"/>
<protein>
    <submittedName>
        <fullName evidence="1">Uncharacterized protein</fullName>
    </submittedName>
</protein>
<dbReference type="AlphaFoldDB" id="A0A0F3L006"/>
<evidence type="ECO:0000313" key="1">
    <source>
        <dbReference type="EMBL" id="KJV35684.1"/>
    </source>
</evidence>
<reference evidence="1 2" key="1">
    <citation type="submission" date="2015-03" db="EMBL/GenBank/DDBJ databases">
        <title>Draft genome sequence of Luteibacter yeojuensis strain SU11.</title>
        <authorList>
            <person name="Sulaiman J."/>
            <person name="Priya K."/>
            <person name="Chan K.-G."/>
        </authorList>
    </citation>
    <scope>NUCLEOTIDE SEQUENCE [LARGE SCALE GENOMIC DNA]</scope>
    <source>
        <strain evidence="1 2">SU11</strain>
    </source>
</reference>
<gene>
    <name evidence="1" type="ORF">VI08_06655</name>
</gene>
<sequence length="67" mass="7570">MTSYLINIIDSTSSWLTSCTLAMMKLDYKLFIDATTDNKISGLTASVVVDQERRSRGDKYIFQKGLN</sequence>
<name>A0A0F3L006_9GAMM</name>
<dbReference type="EMBL" id="JZRB01000014">
    <property type="protein sequence ID" value="KJV35684.1"/>
    <property type="molecule type" value="Genomic_DNA"/>
</dbReference>
<organism evidence="1 2">
    <name type="scientific">Luteibacter yeojuensis</name>
    <dbReference type="NCBI Taxonomy" id="345309"/>
    <lineage>
        <taxon>Bacteria</taxon>
        <taxon>Pseudomonadati</taxon>
        <taxon>Pseudomonadota</taxon>
        <taxon>Gammaproteobacteria</taxon>
        <taxon>Lysobacterales</taxon>
        <taxon>Rhodanobacteraceae</taxon>
        <taxon>Luteibacter</taxon>
    </lineage>
</organism>